<proteinExistence type="predicted"/>
<feature type="region of interest" description="Disordered" evidence="1">
    <location>
        <begin position="81"/>
        <end position="102"/>
    </location>
</feature>
<organism evidence="2 3">
    <name type="scientific">Methylorubrum extorquens (strain ATCC 14718 / DSM 1338 / JCM 2805 / NCIMB 9133 / AM1)</name>
    <name type="common">Methylobacterium extorquens</name>
    <dbReference type="NCBI Taxonomy" id="272630"/>
    <lineage>
        <taxon>Bacteria</taxon>
        <taxon>Pseudomonadati</taxon>
        <taxon>Pseudomonadota</taxon>
        <taxon>Alphaproteobacteria</taxon>
        <taxon>Hyphomicrobiales</taxon>
        <taxon>Methylobacteriaceae</taxon>
        <taxon>Methylorubrum</taxon>
    </lineage>
</organism>
<reference evidence="2 3" key="1">
    <citation type="journal article" date="2009" name="PLoS ONE">
        <title>Methylobacterium genome sequences: a reference blueprint to investigate microbial metabolism of C1 compounds from natural and industrial sources.</title>
        <authorList>
            <person name="Vuilleumier S."/>
            <person name="Chistoserdova L."/>
            <person name="Lee M.-C."/>
            <person name="Bringel F."/>
            <person name="Lajus A."/>
            <person name="Zhou Y."/>
            <person name="Gourion B."/>
            <person name="Barbe V."/>
            <person name="Chang J."/>
            <person name="Cruveiller S."/>
            <person name="Dossat C."/>
            <person name="Gillett W."/>
            <person name="Gruffaz C."/>
            <person name="Haugen E."/>
            <person name="Hourcade E."/>
            <person name="Levy R."/>
            <person name="Mangenot S."/>
            <person name="Muller E."/>
            <person name="Nadalig T."/>
            <person name="Pagni M."/>
            <person name="Penny C."/>
            <person name="Peyraud R."/>
            <person name="Robinson D.G."/>
            <person name="Roche D."/>
            <person name="Rouy Z."/>
            <person name="Saenampechek C."/>
            <person name="Salvignol G."/>
            <person name="Vallenet D."/>
            <person name="Wu Z."/>
            <person name="Marx C.J."/>
            <person name="Vorholt J.A."/>
            <person name="Olson M.V."/>
            <person name="Kaul R."/>
            <person name="Weissenbach J."/>
            <person name="Medigue C."/>
            <person name="Lidstrom M.E."/>
        </authorList>
    </citation>
    <scope>NUCLEOTIDE SEQUENCE [LARGE SCALE GENOMIC DNA]</scope>
    <source>
        <strain evidence="3">ATCC 14718 / DSM 1338 / JCM 2805 / NCIMB 9133 / AM1</strain>
    </source>
</reference>
<dbReference type="Proteomes" id="UP000009081">
    <property type="component" value="Chromosome"/>
</dbReference>
<evidence type="ECO:0000313" key="3">
    <source>
        <dbReference type="Proteomes" id="UP000009081"/>
    </source>
</evidence>
<protein>
    <submittedName>
        <fullName evidence="2">Uncharacterized protein</fullName>
    </submittedName>
</protein>
<evidence type="ECO:0000313" key="2">
    <source>
        <dbReference type="EMBL" id="ACS41645.1"/>
    </source>
</evidence>
<dbReference type="EMBL" id="CP001510">
    <property type="protein sequence ID" value="ACS41645.1"/>
    <property type="molecule type" value="Genomic_DNA"/>
</dbReference>
<feature type="compositionally biased region" description="Basic residues" evidence="1">
    <location>
        <begin position="93"/>
        <end position="102"/>
    </location>
</feature>
<dbReference type="STRING" id="272630.MexAM1_META1p3963"/>
<dbReference type="HOGENOM" id="CLU_176066_1_0_5"/>
<keyword evidence="3" id="KW-1185">Reference proteome</keyword>
<name>C5B0Q8_METEA</name>
<dbReference type="eggNOG" id="ENOG5033AW3">
    <property type="taxonomic scope" value="Bacteria"/>
</dbReference>
<dbReference type="KEGG" id="mea:Mex_1p3963"/>
<sequence>MSRIPPSMTTLIGQFLAVVDAYQAAKERSSDSHLSTLLFNDGKSIGRLRAGKDLHTRSFENGMRWLSANWPEDAVWPAGIVRPKAEPTGSARPARRTSRVAA</sequence>
<accession>C5B0Q8</accession>
<dbReference type="AlphaFoldDB" id="C5B0Q8"/>
<evidence type="ECO:0000256" key="1">
    <source>
        <dbReference type="SAM" id="MobiDB-lite"/>
    </source>
</evidence>
<gene>
    <name evidence="2" type="ordered locus">MexAM1_META1p3963</name>
</gene>